<dbReference type="Gene3D" id="3.40.50.1820">
    <property type="entry name" value="alpha/beta hydrolase"/>
    <property type="match status" value="1"/>
</dbReference>
<name>A0A942SYH2_9BACI</name>
<evidence type="ECO:0008006" key="3">
    <source>
        <dbReference type="Google" id="ProtNLM"/>
    </source>
</evidence>
<sequence length="251" mass="26801">MRAPRDGREARLGSDAAPTVGAHPVWDASAPLRRRVEVTTTPLGDGLELTVLTPDDPAGLVVLFDGERWLEHGIDDAWGRHEGPSRAVVLVPSGPWERRHALLPHPVVVAAHVQDDVLPRLDPTLLALPRTVAGQSYGGLAAAAIATLRPDLAPTAIVQSGSFHFRADEPPRHPRGVMGDLGLLLAERRTAATLVLQAGTGEADVLDMAGRFLPVVRAAGARVTLEAYEGGHDMGWWTHGLFDAFDQLDAP</sequence>
<dbReference type="PANTHER" id="PTHR48098">
    <property type="entry name" value="ENTEROCHELIN ESTERASE-RELATED"/>
    <property type="match status" value="1"/>
</dbReference>
<dbReference type="Pfam" id="PF00756">
    <property type="entry name" value="Esterase"/>
    <property type="match status" value="1"/>
</dbReference>
<feature type="region of interest" description="Disordered" evidence="1">
    <location>
        <begin position="1"/>
        <end position="23"/>
    </location>
</feature>
<dbReference type="EMBL" id="JAGYPE010000002">
    <property type="protein sequence ID" value="MBS4181951.1"/>
    <property type="molecule type" value="Genomic_DNA"/>
</dbReference>
<dbReference type="SUPFAM" id="SSF53474">
    <property type="entry name" value="alpha/beta-Hydrolases"/>
    <property type="match status" value="1"/>
</dbReference>
<evidence type="ECO:0000256" key="1">
    <source>
        <dbReference type="SAM" id="MobiDB-lite"/>
    </source>
</evidence>
<comment type="caution">
    <text evidence="2">The sequence shown here is derived from an EMBL/GenBank/DDBJ whole genome shotgun (WGS) entry which is preliminary data.</text>
</comment>
<dbReference type="InterPro" id="IPR050583">
    <property type="entry name" value="Mycobacterial_A85_antigen"/>
</dbReference>
<organism evidence="2">
    <name type="scientific">Neobacillus citreus</name>
    <dbReference type="NCBI Taxonomy" id="2833578"/>
    <lineage>
        <taxon>Bacteria</taxon>
        <taxon>Bacillati</taxon>
        <taxon>Bacillota</taxon>
        <taxon>Bacilli</taxon>
        <taxon>Bacillales</taxon>
        <taxon>Bacillaceae</taxon>
        <taxon>Neobacillus</taxon>
    </lineage>
</organism>
<dbReference type="AlphaFoldDB" id="A0A942SYH2"/>
<proteinExistence type="predicted"/>
<evidence type="ECO:0000313" key="2">
    <source>
        <dbReference type="EMBL" id="MBS4181951.1"/>
    </source>
</evidence>
<protein>
    <recommendedName>
        <fullName evidence="3">Enterochelin esterase</fullName>
    </recommendedName>
</protein>
<reference evidence="2" key="1">
    <citation type="submission" date="2021-05" db="EMBL/GenBank/DDBJ databases">
        <title>Novel Bacillus species.</title>
        <authorList>
            <person name="Liu G."/>
        </authorList>
    </citation>
    <scope>NUCLEOTIDE SEQUENCE</scope>
    <source>
        <strain evidence="2">FJAT-50051</strain>
    </source>
</reference>
<dbReference type="InterPro" id="IPR000801">
    <property type="entry name" value="Esterase-like"/>
</dbReference>
<feature type="compositionally biased region" description="Basic and acidic residues" evidence="1">
    <location>
        <begin position="1"/>
        <end position="12"/>
    </location>
</feature>
<gene>
    <name evidence="2" type="ORF">KHB02_11190</name>
</gene>
<accession>A0A942SYH2</accession>
<dbReference type="PANTHER" id="PTHR48098:SF3">
    <property type="entry name" value="IRON(III) ENTEROBACTIN ESTERASE"/>
    <property type="match status" value="1"/>
</dbReference>
<dbReference type="InterPro" id="IPR029058">
    <property type="entry name" value="AB_hydrolase_fold"/>
</dbReference>